<name>A0AA35NWC4_9SAUR</name>
<sequence>MGWPRPPPSSAAFPAAAAASSSYSGHLPTRKRPAPQRRKRPIDSANRKAQTERGGDTSSVKKELEGGGCEEVARVGLGGAKGPPQTRGRAEGPSSRVRGWRGGRGLLDSEAVGNTIVCV</sequence>
<keyword evidence="3" id="KW-1185">Reference proteome</keyword>
<evidence type="ECO:0000313" key="3">
    <source>
        <dbReference type="Proteomes" id="UP001178461"/>
    </source>
</evidence>
<dbReference type="AlphaFoldDB" id="A0AA35NWC4"/>
<evidence type="ECO:0000313" key="2">
    <source>
        <dbReference type="EMBL" id="CAI5763915.1"/>
    </source>
</evidence>
<feature type="compositionally biased region" description="Low complexity" evidence="1">
    <location>
        <begin position="10"/>
        <end position="22"/>
    </location>
</feature>
<proteinExistence type="predicted"/>
<dbReference type="Proteomes" id="UP001178461">
    <property type="component" value="Chromosome 1"/>
</dbReference>
<accession>A0AA35NWC4</accession>
<gene>
    <name evidence="2" type="ORF">PODLI_1B006998</name>
</gene>
<dbReference type="EMBL" id="OX395126">
    <property type="protein sequence ID" value="CAI5763915.1"/>
    <property type="molecule type" value="Genomic_DNA"/>
</dbReference>
<feature type="compositionally biased region" description="Basic and acidic residues" evidence="1">
    <location>
        <begin position="41"/>
        <end position="65"/>
    </location>
</feature>
<reference evidence="2" key="1">
    <citation type="submission" date="2022-12" db="EMBL/GenBank/DDBJ databases">
        <authorList>
            <person name="Alioto T."/>
            <person name="Alioto T."/>
            <person name="Gomez Garrido J."/>
        </authorList>
    </citation>
    <scope>NUCLEOTIDE SEQUENCE</scope>
</reference>
<evidence type="ECO:0000256" key="1">
    <source>
        <dbReference type="SAM" id="MobiDB-lite"/>
    </source>
</evidence>
<organism evidence="2 3">
    <name type="scientific">Podarcis lilfordi</name>
    <name type="common">Lilford's wall lizard</name>
    <dbReference type="NCBI Taxonomy" id="74358"/>
    <lineage>
        <taxon>Eukaryota</taxon>
        <taxon>Metazoa</taxon>
        <taxon>Chordata</taxon>
        <taxon>Craniata</taxon>
        <taxon>Vertebrata</taxon>
        <taxon>Euteleostomi</taxon>
        <taxon>Lepidosauria</taxon>
        <taxon>Squamata</taxon>
        <taxon>Bifurcata</taxon>
        <taxon>Unidentata</taxon>
        <taxon>Episquamata</taxon>
        <taxon>Laterata</taxon>
        <taxon>Lacertibaenia</taxon>
        <taxon>Lacertidae</taxon>
        <taxon>Podarcis</taxon>
    </lineage>
</organism>
<feature type="compositionally biased region" description="Basic residues" evidence="1">
    <location>
        <begin position="28"/>
        <end position="40"/>
    </location>
</feature>
<feature type="region of interest" description="Disordered" evidence="1">
    <location>
        <begin position="1"/>
        <end position="106"/>
    </location>
</feature>
<protein>
    <submittedName>
        <fullName evidence="2">Uncharacterized protein</fullName>
    </submittedName>
</protein>